<evidence type="ECO:0000313" key="3">
    <source>
        <dbReference type="Proteomes" id="UP000035068"/>
    </source>
</evidence>
<organism evidence="2 3">
    <name type="scientific">Geoalkalibacter ferrihydriticus DSM 17813</name>
    <dbReference type="NCBI Taxonomy" id="1121915"/>
    <lineage>
        <taxon>Bacteria</taxon>
        <taxon>Pseudomonadati</taxon>
        <taxon>Thermodesulfobacteriota</taxon>
        <taxon>Desulfuromonadia</taxon>
        <taxon>Desulfuromonadales</taxon>
        <taxon>Geoalkalibacteraceae</taxon>
        <taxon>Geoalkalibacter</taxon>
    </lineage>
</organism>
<sequence>MVCGRATALPHPPAKPRAGRTHAGAAVLCGGRCAHGHRAHRLGQLQPAAFSPQRAAQPPARTGDAPGTRGIFRCARDLRTALAGEPTHCHAS</sequence>
<evidence type="ECO:0000256" key="1">
    <source>
        <dbReference type="SAM" id="MobiDB-lite"/>
    </source>
</evidence>
<dbReference type="EMBL" id="JWJD01000001">
    <property type="protein sequence ID" value="KIH77981.1"/>
    <property type="molecule type" value="Genomic_DNA"/>
</dbReference>
<feature type="region of interest" description="Disordered" evidence="1">
    <location>
        <begin position="49"/>
        <end position="69"/>
    </location>
</feature>
<accession>A0A0C2HLK3</accession>
<evidence type="ECO:0000313" key="2">
    <source>
        <dbReference type="EMBL" id="KIH77981.1"/>
    </source>
</evidence>
<reference evidence="2 3" key="1">
    <citation type="submission" date="2014-12" db="EMBL/GenBank/DDBJ databases">
        <title>Genomes of Geoalkalibacter ferrihydriticus and Geoalkalibacter subterraneus, two haloalkaliphilic metal-reducing members of the Geobacteraceae.</title>
        <authorList>
            <person name="Badalamenti J.P."/>
            <person name="Torres C.I."/>
            <person name="Krajmalnik-Brown R."/>
            <person name="Bond D.R."/>
        </authorList>
    </citation>
    <scope>NUCLEOTIDE SEQUENCE [LARGE SCALE GENOMIC DNA]</scope>
    <source>
        <strain evidence="2 3">DSM 17813</strain>
    </source>
</reference>
<protein>
    <submittedName>
        <fullName evidence="2">Uncharacterized protein</fullName>
    </submittedName>
</protein>
<comment type="caution">
    <text evidence="2">The sequence shown here is derived from an EMBL/GenBank/DDBJ whole genome shotgun (WGS) entry which is preliminary data.</text>
</comment>
<proteinExistence type="predicted"/>
<dbReference type="AlphaFoldDB" id="A0A0C2HLK3"/>
<dbReference type="Proteomes" id="UP000035068">
    <property type="component" value="Unassembled WGS sequence"/>
</dbReference>
<keyword evidence="3" id="KW-1185">Reference proteome</keyword>
<name>A0A0C2HLK3_9BACT</name>
<gene>
    <name evidence="2" type="ORF">GFER_05090</name>
</gene>